<reference evidence="1 2" key="1">
    <citation type="submission" date="2019-02" db="EMBL/GenBank/DDBJ databases">
        <title>Deep-cultivation of Planctomycetes and their phenomic and genomic characterization uncovers novel biology.</title>
        <authorList>
            <person name="Wiegand S."/>
            <person name="Jogler M."/>
            <person name="Boedeker C."/>
            <person name="Pinto D."/>
            <person name="Vollmers J."/>
            <person name="Rivas-Marin E."/>
            <person name="Kohn T."/>
            <person name="Peeters S.H."/>
            <person name="Heuer A."/>
            <person name="Rast P."/>
            <person name="Oberbeckmann S."/>
            <person name="Bunk B."/>
            <person name="Jeske O."/>
            <person name="Meyerdierks A."/>
            <person name="Storesund J.E."/>
            <person name="Kallscheuer N."/>
            <person name="Luecker S."/>
            <person name="Lage O.M."/>
            <person name="Pohl T."/>
            <person name="Merkel B.J."/>
            <person name="Hornburger P."/>
            <person name="Mueller R.-W."/>
            <person name="Bruemmer F."/>
            <person name="Labrenz M."/>
            <person name="Spormann A.M."/>
            <person name="Op Den Camp H."/>
            <person name="Overmann J."/>
            <person name="Amann R."/>
            <person name="Jetten M.S.M."/>
            <person name="Mascher T."/>
            <person name="Medema M.H."/>
            <person name="Devos D.P."/>
            <person name="Kaster A.-K."/>
            <person name="Ovreas L."/>
            <person name="Rohde M."/>
            <person name="Galperin M.Y."/>
            <person name="Jogler C."/>
        </authorList>
    </citation>
    <scope>NUCLEOTIDE SEQUENCE [LARGE SCALE GENOMIC DNA]</scope>
    <source>
        <strain evidence="1 2">KOR42</strain>
    </source>
</reference>
<proteinExistence type="predicted"/>
<comment type="caution">
    <text evidence="1">The sequence shown here is derived from an EMBL/GenBank/DDBJ whole genome shotgun (WGS) entry which is preliminary data.</text>
</comment>
<accession>A0A5C5WBG8</accession>
<dbReference type="EMBL" id="SIHI01000020">
    <property type="protein sequence ID" value="TWT48228.1"/>
    <property type="molecule type" value="Genomic_DNA"/>
</dbReference>
<evidence type="ECO:0000313" key="1">
    <source>
        <dbReference type="EMBL" id="TWT48228.1"/>
    </source>
</evidence>
<keyword evidence="2" id="KW-1185">Reference proteome</keyword>
<dbReference type="AlphaFoldDB" id="A0A5C5WBG8"/>
<protein>
    <submittedName>
        <fullName evidence="1">Uncharacterized protein</fullName>
    </submittedName>
</protein>
<sequence>MPLSEEQIAKLLGMVAASEADCIDCDKCFDHLAEFAEAELTHREIPDAMKHIQVHLEQCPCCHDEFTALMTALRTLEGEVTSG</sequence>
<dbReference type="Proteomes" id="UP000317243">
    <property type="component" value="Unassembled WGS sequence"/>
</dbReference>
<dbReference type="RefSeq" id="WP_146511427.1">
    <property type="nucleotide sequence ID" value="NZ_SIHI01000020.1"/>
</dbReference>
<dbReference type="OrthoDB" id="284185at2"/>
<name>A0A5C5WBG8_9PLAN</name>
<evidence type="ECO:0000313" key="2">
    <source>
        <dbReference type="Proteomes" id="UP000317243"/>
    </source>
</evidence>
<gene>
    <name evidence="1" type="ORF">KOR42_40190</name>
</gene>
<organism evidence="1 2">
    <name type="scientific">Thalassoglobus neptunius</name>
    <dbReference type="NCBI Taxonomy" id="1938619"/>
    <lineage>
        <taxon>Bacteria</taxon>
        <taxon>Pseudomonadati</taxon>
        <taxon>Planctomycetota</taxon>
        <taxon>Planctomycetia</taxon>
        <taxon>Planctomycetales</taxon>
        <taxon>Planctomycetaceae</taxon>
        <taxon>Thalassoglobus</taxon>
    </lineage>
</organism>